<comment type="caution">
    <text evidence="1">The sequence shown here is derived from an EMBL/GenBank/DDBJ whole genome shotgun (WGS) entry which is preliminary data.</text>
</comment>
<proteinExistence type="predicted"/>
<protein>
    <submittedName>
        <fullName evidence="1">Uncharacterized protein</fullName>
    </submittedName>
</protein>
<dbReference type="AlphaFoldDB" id="X1EKV1"/>
<gene>
    <name evidence="1" type="ORF">S01H4_57119</name>
</gene>
<organism evidence="1">
    <name type="scientific">marine sediment metagenome</name>
    <dbReference type="NCBI Taxonomy" id="412755"/>
    <lineage>
        <taxon>unclassified sequences</taxon>
        <taxon>metagenomes</taxon>
        <taxon>ecological metagenomes</taxon>
    </lineage>
</organism>
<sequence length="31" mass="3927">HDFTQIEIYYNDINNIYIFIINSNFLYLYCF</sequence>
<reference evidence="1" key="1">
    <citation type="journal article" date="2014" name="Front. Microbiol.">
        <title>High frequency of phylogenetically diverse reductive dehalogenase-homologous genes in deep subseafloor sedimentary metagenomes.</title>
        <authorList>
            <person name="Kawai M."/>
            <person name="Futagami T."/>
            <person name="Toyoda A."/>
            <person name="Takaki Y."/>
            <person name="Nishi S."/>
            <person name="Hori S."/>
            <person name="Arai W."/>
            <person name="Tsubouchi T."/>
            <person name="Morono Y."/>
            <person name="Uchiyama I."/>
            <person name="Ito T."/>
            <person name="Fujiyama A."/>
            <person name="Inagaki F."/>
            <person name="Takami H."/>
        </authorList>
    </citation>
    <scope>NUCLEOTIDE SEQUENCE</scope>
    <source>
        <strain evidence="1">Expedition CK06-06</strain>
    </source>
</reference>
<dbReference type="EMBL" id="BART01033188">
    <property type="protein sequence ID" value="GAH17774.1"/>
    <property type="molecule type" value="Genomic_DNA"/>
</dbReference>
<accession>X1EKV1</accession>
<evidence type="ECO:0000313" key="1">
    <source>
        <dbReference type="EMBL" id="GAH17774.1"/>
    </source>
</evidence>
<feature type="non-terminal residue" evidence="1">
    <location>
        <position position="1"/>
    </location>
</feature>
<name>X1EKV1_9ZZZZ</name>